<feature type="compositionally biased region" description="Basic and acidic residues" evidence="1">
    <location>
        <begin position="130"/>
        <end position="144"/>
    </location>
</feature>
<sequence>MTRLEHIIRPIMNYQHFAFWDDIILIPFSLTGFLHSTLFLPASTLHQLSSQKSIPYPIPPRVAHFRAMFPPFTPPDTLSMTHIACLSQSLSNVTAALFRRRNRAASTSDPSFSSLELQRTRSESLSMEGRNADLKKGGWRDLDI</sequence>
<evidence type="ECO:0000313" key="2">
    <source>
        <dbReference type="EMBL" id="KAF2263284.1"/>
    </source>
</evidence>
<proteinExistence type="predicted"/>
<protein>
    <submittedName>
        <fullName evidence="2">Uncharacterized protein</fullName>
    </submittedName>
</protein>
<evidence type="ECO:0000313" key="3">
    <source>
        <dbReference type="Proteomes" id="UP000800093"/>
    </source>
</evidence>
<reference evidence="3" key="1">
    <citation type="journal article" date="2020" name="Stud. Mycol.">
        <title>101 Dothideomycetes genomes: A test case for predicting lifestyles and emergence of pathogens.</title>
        <authorList>
            <person name="Haridas S."/>
            <person name="Albert R."/>
            <person name="Binder M."/>
            <person name="Bloem J."/>
            <person name="LaButti K."/>
            <person name="Salamov A."/>
            <person name="Andreopoulos B."/>
            <person name="Baker S."/>
            <person name="Barry K."/>
            <person name="Bills G."/>
            <person name="Bluhm B."/>
            <person name="Cannon C."/>
            <person name="Castanera R."/>
            <person name="Culley D."/>
            <person name="Daum C."/>
            <person name="Ezra D."/>
            <person name="Gonzalez J."/>
            <person name="Henrissat B."/>
            <person name="Kuo A."/>
            <person name="Liang C."/>
            <person name="Lipzen A."/>
            <person name="Lutzoni F."/>
            <person name="Magnuson J."/>
            <person name="Mondo S."/>
            <person name="Nolan M."/>
            <person name="Ohm R."/>
            <person name="Pangilinan J."/>
            <person name="Park H.-J."/>
            <person name="Ramirez L."/>
            <person name="Alfaro M."/>
            <person name="Sun H."/>
            <person name="Tritt A."/>
            <person name="Yoshinaga Y."/>
            <person name="Zwiers L.-H."/>
            <person name="Turgeon B."/>
            <person name="Goodwin S."/>
            <person name="Spatafora J."/>
            <person name="Crous P."/>
            <person name="Grigoriev I."/>
        </authorList>
    </citation>
    <scope>NUCLEOTIDE SEQUENCE [LARGE SCALE GENOMIC DNA]</scope>
    <source>
        <strain evidence="3">CBS 304.66</strain>
    </source>
</reference>
<accession>A0A9P4KBZ7</accession>
<gene>
    <name evidence="2" type="ORF">CC78DRAFT_617824</name>
</gene>
<dbReference type="AlphaFoldDB" id="A0A9P4KBZ7"/>
<name>A0A9P4KBZ7_9PLEO</name>
<feature type="region of interest" description="Disordered" evidence="1">
    <location>
        <begin position="123"/>
        <end position="144"/>
    </location>
</feature>
<dbReference type="Proteomes" id="UP000800093">
    <property type="component" value="Unassembled WGS sequence"/>
</dbReference>
<comment type="caution">
    <text evidence="2">The sequence shown here is derived from an EMBL/GenBank/DDBJ whole genome shotgun (WGS) entry which is preliminary data.</text>
</comment>
<organism evidence="2 3">
    <name type="scientific">Lojkania enalia</name>
    <dbReference type="NCBI Taxonomy" id="147567"/>
    <lineage>
        <taxon>Eukaryota</taxon>
        <taxon>Fungi</taxon>
        <taxon>Dikarya</taxon>
        <taxon>Ascomycota</taxon>
        <taxon>Pezizomycotina</taxon>
        <taxon>Dothideomycetes</taxon>
        <taxon>Pleosporomycetidae</taxon>
        <taxon>Pleosporales</taxon>
        <taxon>Pleosporales incertae sedis</taxon>
        <taxon>Lojkania</taxon>
    </lineage>
</organism>
<evidence type="ECO:0000256" key="1">
    <source>
        <dbReference type="SAM" id="MobiDB-lite"/>
    </source>
</evidence>
<dbReference type="EMBL" id="ML986628">
    <property type="protein sequence ID" value="KAF2263284.1"/>
    <property type="molecule type" value="Genomic_DNA"/>
</dbReference>
<keyword evidence="3" id="KW-1185">Reference proteome</keyword>